<dbReference type="SUPFAM" id="SSF50993">
    <property type="entry name" value="Peptidase/esterase 'gauge' domain"/>
    <property type="match status" value="1"/>
</dbReference>
<feature type="domain" description="Peptidase S9A N-terminal" evidence="5">
    <location>
        <begin position="20"/>
        <end position="239"/>
    </location>
</feature>
<dbReference type="InterPro" id="IPR001375">
    <property type="entry name" value="Peptidase_S9_cat"/>
</dbReference>
<dbReference type="GO" id="GO:0006508">
    <property type="term" value="P:proteolysis"/>
    <property type="evidence" value="ECO:0007669"/>
    <property type="project" value="UniProtKB-KW"/>
</dbReference>
<keyword evidence="1" id="KW-0645">Protease</keyword>
<gene>
    <name evidence="6" type="ORF">FMM06_13875</name>
</gene>
<evidence type="ECO:0000313" key="6">
    <source>
        <dbReference type="EMBL" id="TRW14765.1"/>
    </source>
</evidence>
<organism evidence="6 7">
    <name type="scientific">Glacieibacterium frigidum</name>
    <dbReference type="NCBI Taxonomy" id="2593303"/>
    <lineage>
        <taxon>Bacteria</taxon>
        <taxon>Pseudomonadati</taxon>
        <taxon>Pseudomonadota</taxon>
        <taxon>Alphaproteobacteria</taxon>
        <taxon>Sphingomonadales</taxon>
        <taxon>Sphingosinicellaceae</taxon>
        <taxon>Glacieibacterium</taxon>
    </lineage>
</organism>
<dbReference type="EMBL" id="VJWA01000002">
    <property type="protein sequence ID" value="TRW14765.1"/>
    <property type="molecule type" value="Genomic_DNA"/>
</dbReference>
<keyword evidence="7" id="KW-1185">Reference proteome</keyword>
<feature type="domain" description="Peptidase S9 prolyl oligopeptidase catalytic" evidence="4">
    <location>
        <begin position="489"/>
        <end position="690"/>
    </location>
</feature>
<evidence type="ECO:0000259" key="4">
    <source>
        <dbReference type="Pfam" id="PF00326"/>
    </source>
</evidence>
<dbReference type="InterPro" id="IPR023302">
    <property type="entry name" value="Pept_S9A_N"/>
</dbReference>
<evidence type="ECO:0000256" key="1">
    <source>
        <dbReference type="ARBA" id="ARBA00022670"/>
    </source>
</evidence>
<proteinExistence type="predicted"/>
<dbReference type="PANTHER" id="PTHR42881">
    <property type="entry name" value="PROLYL ENDOPEPTIDASE"/>
    <property type="match status" value="1"/>
</dbReference>
<dbReference type="GO" id="GO:0005829">
    <property type="term" value="C:cytosol"/>
    <property type="evidence" value="ECO:0007669"/>
    <property type="project" value="TreeGrafter"/>
</dbReference>
<dbReference type="Gene3D" id="3.40.50.1820">
    <property type="entry name" value="alpha/beta hydrolase"/>
    <property type="match status" value="1"/>
</dbReference>
<evidence type="ECO:0000313" key="7">
    <source>
        <dbReference type="Proteomes" id="UP000317894"/>
    </source>
</evidence>
<dbReference type="SUPFAM" id="SSF53474">
    <property type="entry name" value="alpha/beta-Hydrolases"/>
    <property type="match status" value="1"/>
</dbReference>
<accession>A0A552U976</accession>
<reference evidence="6 7" key="1">
    <citation type="submission" date="2019-07" db="EMBL/GenBank/DDBJ databases">
        <title>Novel species isolated from glacier.</title>
        <authorList>
            <person name="Liu Q."/>
            <person name="Xin Y.-H."/>
        </authorList>
    </citation>
    <scope>NUCLEOTIDE SEQUENCE [LARGE SCALE GENOMIC DNA]</scope>
    <source>
        <strain evidence="6 7">LB1R16</strain>
    </source>
</reference>
<dbReference type="PRINTS" id="PR00862">
    <property type="entry name" value="PROLIGOPTASE"/>
</dbReference>
<dbReference type="Pfam" id="PF00326">
    <property type="entry name" value="Peptidase_S9"/>
    <property type="match status" value="1"/>
</dbReference>
<keyword evidence="2" id="KW-0378">Hydrolase</keyword>
<sequence length="708" mass="75829">MIQLRAALLLPLLAAAPLAPDRHAWLEEIEGPRAIAQVKEWNADAAKILTASPGFAATRDRARALLEDDQRIATPNTVNGETVLNLWQDGKNPRGLWRAASLDSFASGKPAWRVLIDVDALGKAEGKSWVWKGADCRAPRYDRCLVSLADGGTDAVVVREFDIAAAKFVEGGFALPNAKTNVDWAGDDALYVATDYGAGSLTTSGYARIVKRWQRGTPLASATVVGEGIEKDVRVGTRVFNDGGTAYPVFERGVDFFNSEVSHIAGDRLIRSPLPTDAEIEDVLDGRMIARLQSPWQGRAAGTLVAYAIADVVAGKAPVIETVLVPTARQSIEQVAAGKGVVWVKLLDDVSGKLVALTRTASGWQAAPQPLAANSTVQLNAVAGVRDLAFVTVEGMLTPPTLYAVVPGVPARAVQSLPARFDASAMTVEQRFAKSKDGTRVPYFIVRKKGVRGPVPALVHAYGGFRAAQTPTYLVEQPYRAGPVALFQVERGNAFVLANIRGGGEYGPAWHQAALREKRQNAFDDLHAVAEDLIRTKVSAAKRIAISGRSNGGLLVGVAMEQRPDLYGAVIMGSPLIDMQRYSKLSAGASWMGEYGNPDVPADWAFIGKYSPYQNVQAGKNYPAPFIYTSTKDDRVHPGHARKFAAALGETGTRFYYDEAIEGGHAAGADRLADAQRAALIDAYLTRELSSSSASTSAPQAARVRSSR</sequence>
<dbReference type="InterPro" id="IPR029058">
    <property type="entry name" value="AB_hydrolase_fold"/>
</dbReference>
<comment type="caution">
    <text evidence="6">The sequence shown here is derived from an EMBL/GenBank/DDBJ whole genome shotgun (WGS) entry which is preliminary data.</text>
</comment>
<dbReference type="PANTHER" id="PTHR42881:SF13">
    <property type="entry name" value="PROLYL ENDOPEPTIDASE"/>
    <property type="match status" value="1"/>
</dbReference>
<keyword evidence="3" id="KW-0720">Serine protease</keyword>
<evidence type="ECO:0000256" key="3">
    <source>
        <dbReference type="ARBA" id="ARBA00022825"/>
    </source>
</evidence>
<dbReference type="GO" id="GO:0070012">
    <property type="term" value="F:oligopeptidase activity"/>
    <property type="evidence" value="ECO:0007669"/>
    <property type="project" value="TreeGrafter"/>
</dbReference>
<dbReference type="InterPro" id="IPR051167">
    <property type="entry name" value="Prolyl_oligopep/macrocyclase"/>
</dbReference>
<dbReference type="Pfam" id="PF02897">
    <property type="entry name" value="Peptidase_S9_N"/>
    <property type="match status" value="1"/>
</dbReference>
<dbReference type="GO" id="GO:0004252">
    <property type="term" value="F:serine-type endopeptidase activity"/>
    <property type="evidence" value="ECO:0007669"/>
    <property type="project" value="InterPro"/>
</dbReference>
<protein>
    <submittedName>
        <fullName evidence="6">S9 family peptidase</fullName>
    </submittedName>
</protein>
<evidence type="ECO:0000259" key="5">
    <source>
        <dbReference type="Pfam" id="PF02897"/>
    </source>
</evidence>
<dbReference type="Gene3D" id="2.130.10.120">
    <property type="entry name" value="Prolyl oligopeptidase, N-terminal domain"/>
    <property type="match status" value="1"/>
</dbReference>
<dbReference type="AlphaFoldDB" id="A0A552U976"/>
<dbReference type="InterPro" id="IPR002470">
    <property type="entry name" value="Peptidase_S9A"/>
</dbReference>
<dbReference type="RefSeq" id="WP_144334935.1">
    <property type="nucleotide sequence ID" value="NZ_VJWA01000002.1"/>
</dbReference>
<evidence type="ECO:0000256" key="2">
    <source>
        <dbReference type="ARBA" id="ARBA00022801"/>
    </source>
</evidence>
<dbReference type="OrthoDB" id="9801421at2"/>
<name>A0A552U976_9SPHN</name>
<dbReference type="Proteomes" id="UP000317894">
    <property type="component" value="Unassembled WGS sequence"/>
</dbReference>